<dbReference type="EMBL" id="CM045769">
    <property type="protein sequence ID" value="KAI7993475.1"/>
    <property type="molecule type" value="Genomic_DNA"/>
</dbReference>
<evidence type="ECO:0000313" key="2">
    <source>
        <dbReference type="Proteomes" id="UP001060215"/>
    </source>
</evidence>
<accession>A0ACC0FZG0</accession>
<protein>
    <submittedName>
        <fullName evidence="1">Uncharacterized protein</fullName>
    </submittedName>
</protein>
<gene>
    <name evidence="1" type="ORF">LOK49_LG11G00792</name>
</gene>
<name>A0ACC0FZG0_9ERIC</name>
<sequence>MAEDDQLRDTSMVAESDLQKGLSEEIGYVCQTLLRKIEPVEVGRTCSWHYLEVVHSSFGWVPQQRILEVINKLCCCSWVELVAAAGVVQIAGLWLVRLLLGSVWSALCVCLRNAFAGDISLPIQRCLVQGNSTLILVTSFDLIDFFVFPQTT</sequence>
<keyword evidence="2" id="KW-1185">Reference proteome</keyword>
<organism evidence="1 2">
    <name type="scientific">Camellia lanceoleosa</name>
    <dbReference type="NCBI Taxonomy" id="1840588"/>
    <lineage>
        <taxon>Eukaryota</taxon>
        <taxon>Viridiplantae</taxon>
        <taxon>Streptophyta</taxon>
        <taxon>Embryophyta</taxon>
        <taxon>Tracheophyta</taxon>
        <taxon>Spermatophyta</taxon>
        <taxon>Magnoliopsida</taxon>
        <taxon>eudicotyledons</taxon>
        <taxon>Gunneridae</taxon>
        <taxon>Pentapetalae</taxon>
        <taxon>asterids</taxon>
        <taxon>Ericales</taxon>
        <taxon>Theaceae</taxon>
        <taxon>Camellia</taxon>
    </lineage>
</organism>
<dbReference type="Proteomes" id="UP001060215">
    <property type="component" value="Chromosome 12"/>
</dbReference>
<comment type="caution">
    <text evidence="1">The sequence shown here is derived from an EMBL/GenBank/DDBJ whole genome shotgun (WGS) entry which is preliminary data.</text>
</comment>
<evidence type="ECO:0000313" key="1">
    <source>
        <dbReference type="EMBL" id="KAI7993475.1"/>
    </source>
</evidence>
<proteinExistence type="predicted"/>
<reference evidence="1 2" key="1">
    <citation type="journal article" date="2022" name="Plant J.">
        <title>Chromosome-level genome of Camellia lanceoleosa provides a valuable resource for understanding genome evolution and self-incompatibility.</title>
        <authorList>
            <person name="Gong W."/>
            <person name="Xiao S."/>
            <person name="Wang L."/>
            <person name="Liao Z."/>
            <person name="Chang Y."/>
            <person name="Mo W."/>
            <person name="Hu G."/>
            <person name="Li W."/>
            <person name="Zhao G."/>
            <person name="Zhu H."/>
            <person name="Hu X."/>
            <person name="Ji K."/>
            <person name="Xiang X."/>
            <person name="Song Q."/>
            <person name="Yuan D."/>
            <person name="Jin S."/>
            <person name="Zhang L."/>
        </authorList>
    </citation>
    <scope>NUCLEOTIDE SEQUENCE [LARGE SCALE GENOMIC DNA]</scope>
    <source>
        <strain evidence="1">SQ_2022a</strain>
    </source>
</reference>